<dbReference type="RefSeq" id="WP_345303787.1">
    <property type="nucleotide sequence ID" value="NZ_BAABJE010000014.1"/>
</dbReference>
<name>A0ABP9BUC0_9GAMM</name>
<feature type="domain" description="Peptidase S12 Pab87-related C-terminal" evidence="2">
    <location>
        <begin position="446"/>
        <end position="551"/>
    </location>
</feature>
<dbReference type="InterPro" id="IPR001466">
    <property type="entry name" value="Beta-lactam-related"/>
</dbReference>
<organism evidence="3 4">
    <name type="scientific">Lysobacter hankyongensis</name>
    <dbReference type="NCBI Taxonomy" id="1176535"/>
    <lineage>
        <taxon>Bacteria</taxon>
        <taxon>Pseudomonadati</taxon>
        <taxon>Pseudomonadota</taxon>
        <taxon>Gammaproteobacteria</taxon>
        <taxon>Lysobacterales</taxon>
        <taxon>Lysobacteraceae</taxon>
        <taxon>Lysobacter</taxon>
    </lineage>
</organism>
<dbReference type="Gene3D" id="2.40.128.600">
    <property type="match status" value="1"/>
</dbReference>
<protein>
    <submittedName>
        <fullName evidence="3">Serine hydrolase</fullName>
    </submittedName>
</protein>
<reference evidence="4" key="1">
    <citation type="journal article" date="2019" name="Int. J. Syst. Evol. Microbiol.">
        <title>The Global Catalogue of Microorganisms (GCM) 10K type strain sequencing project: providing services to taxonomists for standard genome sequencing and annotation.</title>
        <authorList>
            <consortium name="The Broad Institute Genomics Platform"/>
            <consortium name="The Broad Institute Genome Sequencing Center for Infectious Disease"/>
            <person name="Wu L."/>
            <person name="Ma J."/>
        </authorList>
    </citation>
    <scope>NUCLEOTIDE SEQUENCE [LARGE SCALE GENOMIC DNA]</scope>
    <source>
        <strain evidence="4">JCM 18204</strain>
    </source>
</reference>
<dbReference type="Pfam" id="PF00144">
    <property type="entry name" value="Beta-lactamase"/>
    <property type="match status" value="1"/>
</dbReference>
<keyword evidence="3" id="KW-0378">Hydrolase</keyword>
<dbReference type="PANTHER" id="PTHR46825">
    <property type="entry name" value="D-ALANYL-D-ALANINE-CARBOXYPEPTIDASE/ENDOPEPTIDASE AMPH"/>
    <property type="match status" value="1"/>
</dbReference>
<evidence type="ECO:0000313" key="3">
    <source>
        <dbReference type="EMBL" id="GAA4798756.1"/>
    </source>
</evidence>
<gene>
    <name evidence="3" type="ORF">GCM10023307_26200</name>
</gene>
<feature type="domain" description="Beta-lactamase-related" evidence="1">
    <location>
        <begin position="61"/>
        <end position="399"/>
    </location>
</feature>
<comment type="caution">
    <text evidence="3">The sequence shown here is derived from an EMBL/GenBank/DDBJ whole genome shotgun (WGS) entry which is preliminary data.</text>
</comment>
<dbReference type="EMBL" id="BAABJE010000014">
    <property type="protein sequence ID" value="GAA4798756.1"/>
    <property type="molecule type" value="Genomic_DNA"/>
</dbReference>
<dbReference type="InterPro" id="IPR012338">
    <property type="entry name" value="Beta-lactam/transpept-like"/>
</dbReference>
<sequence length="554" mass="61172">MPGCPPPPPARTRRWPSRWSSLWLGVGLGLLGTPIAIAAPDTPAASAPSAASLPTQLADLDTYVEDVRKTFQVPGIAVAIVKDGEIVMAKGWGERDIGKGLVDGHTLFAIASNTKAFTATALNMLAEEGKLSLDDRVVDRLPWFQMADPYVTREMRIRDLLAHRSGLSLGAGDLLYWPTTDYTTREVAERLRHVPLKGSFRDRYAYDNILYAVAQLVVEQASGQSFETFLQSRIFTPLGMDETRYNSDALKPGDRAATGYALADFKDLQPAPRLTWHNASGAGGLYASAYDMAKWMRVQLAGGAYVDAQGKTLRLFEEKTQQQMWQAITPIPVATPSLPALLPAKPNFLAYGQGWMLSDYRGQKLVWHTGGWPGMVSRLTLVPDRKLGVVVLTNAELGGAFNAITLRVLDAYLDAPKTDWNAAYGAALAKSRQNADDSWAKHEAARAKRSTPSLPPSAYAGTWRDPWYGDIAIAQEGNRLRMRFSRTASLVGTLEHWQHDTFLVRWDERWLNADAFVTFALDADGKPREARMEAISPNTDFSFDFQDLVLTPVR</sequence>
<keyword evidence="4" id="KW-1185">Reference proteome</keyword>
<dbReference type="Gene3D" id="3.40.710.10">
    <property type="entry name" value="DD-peptidase/beta-lactamase superfamily"/>
    <property type="match status" value="1"/>
</dbReference>
<dbReference type="Pfam" id="PF11954">
    <property type="entry name" value="DUF3471"/>
    <property type="match status" value="1"/>
</dbReference>
<dbReference type="PANTHER" id="PTHR46825:SF15">
    <property type="entry name" value="BETA-LACTAMASE-RELATED DOMAIN-CONTAINING PROTEIN"/>
    <property type="match status" value="1"/>
</dbReference>
<dbReference type="Proteomes" id="UP001499959">
    <property type="component" value="Unassembled WGS sequence"/>
</dbReference>
<evidence type="ECO:0000259" key="1">
    <source>
        <dbReference type="Pfam" id="PF00144"/>
    </source>
</evidence>
<evidence type="ECO:0000259" key="2">
    <source>
        <dbReference type="Pfam" id="PF11954"/>
    </source>
</evidence>
<dbReference type="SUPFAM" id="SSF56601">
    <property type="entry name" value="beta-lactamase/transpeptidase-like"/>
    <property type="match status" value="1"/>
</dbReference>
<dbReference type="InterPro" id="IPR050491">
    <property type="entry name" value="AmpC-like"/>
</dbReference>
<evidence type="ECO:0000313" key="4">
    <source>
        <dbReference type="Proteomes" id="UP001499959"/>
    </source>
</evidence>
<proteinExistence type="predicted"/>
<dbReference type="InterPro" id="IPR021860">
    <property type="entry name" value="Peptidase_S12_Pab87-rel_C"/>
</dbReference>
<dbReference type="GO" id="GO:0016787">
    <property type="term" value="F:hydrolase activity"/>
    <property type="evidence" value="ECO:0007669"/>
    <property type="project" value="UniProtKB-KW"/>
</dbReference>
<accession>A0ABP9BUC0</accession>